<evidence type="ECO:0000313" key="1">
    <source>
        <dbReference type="EMBL" id="CAB4124215.1"/>
    </source>
</evidence>
<organism evidence="1">
    <name type="scientific">uncultured Caudovirales phage</name>
    <dbReference type="NCBI Taxonomy" id="2100421"/>
    <lineage>
        <taxon>Viruses</taxon>
        <taxon>Duplodnaviria</taxon>
        <taxon>Heunggongvirae</taxon>
        <taxon>Uroviricota</taxon>
        <taxon>Caudoviricetes</taxon>
        <taxon>Peduoviridae</taxon>
        <taxon>Maltschvirus</taxon>
        <taxon>Maltschvirus maltsch</taxon>
    </lineage>
</organism>
<reference evidence="1" key="1">
    <citation type="submission" date="2020-04" db="EMBL/GenBank/DDBJ databases">
        <authorList>
            <person name="Chiriac C."/>
            <person name="Salcher M."/>
            <person name="Ghai R."/>
            <person name="Kavagutti S V."/>
        </authorList>
    </citation>
    <scope>NUCLEOTIDE SEQUENCE</scope>
</reference>
<accession>A0A6J5KSZ1</accession>
<sequence length="123" mass="13322">MGNRVLFQVVSPDRSEFSPVVYGHWSGSDAGSVCKRLWQRMQTRPGDVQYTSARLVQELIDGDKGNLGFGIWNADAVLTEADSHGDAGVVLVIAGLTGLTFECFGGDLVIKNGWPCHRLEKAA</sequence>
<gene>
    <name evidence="1" type="ORF">UFOVP49_64</name>
</gene>
<protein>
    <submittedName>
        <fullName evidence="1">Uncharacterized protein</fullName>
    </submittedName>
</protein>
<proteinExistence type="predicted"/>
<name>A0A6J5KSZ1_9CAUD</name>
<dbReference type="EMBL" id="LR796178">
    <property type="protein sequence ID" value="CAB4124215.1"/>
    <property type="molecule type" value="Genomic_DNA"/>
</dbReference>